<evidence type="ECO:0000313" key="1">
    <source>
        <dbReference type="Ensembl" id="ENSSLUP00000010578.1"/>
    </source>
</evidence>
<sequence length="73" mass="8367">MDGWPEQKPNGHRAKLSLVLWREKDSIVVHSRLPQCEALGLFHGWMLCFSRHTQLWPAALSLSAFSTVCIQIH</sequence>
<reference evidence="1" key="1">
    <citation type="submission" date="2025-08" db="UniProtKB">
        <authorList>
            <consortium name="Ensembl"/>
        </authorList>
    </citation>
    <scope>IDENTIFICATION</scope>
</reference>
<organism evidence="1 2">
    <name type="scientific">Sander lucioperca</name>
    <name type="common">Pike-perch</name>
    <name type="synonym">Perca lucioperca</name>
    <dbReference type="NCBI Taxonomy" id="283035"/>
    <lineage>
        <taxon>Eukaryota</taxon>
        <taxon>Metazoa</taxon>
        <taxon>Chordata</taxon>
        <taxon>Craniata</taxon>
        <taxon>Vertebrata</taxon>
        <taxon>Euteleostomi</taxon>
        <taxon>Actinopterygii</taxon>
        <taxon>Neopterygii</taxon>
        <taxon>Teleostei</taxon>
        <taxon>Neoteleostei</taxon>
        <taxon>Acanthomorphata</taxon>
        <taxon>Eupercaria</taxon>
        <taxon>Perciformes</taxon>
        <taxon>Percoidei</taxon>
        <taxon>Percidae</taxon>
        <taxon>Luciopercinae</taxon>
        <taxon>Sander</taxon>
    </lineage>
</organism>
<protein>
    <submittedName>
        <fullName evidence="1">Uncharacterized protein</fullName>
    </submittedName>
</protein>
<dbReference type="Proteomes" id="UP000694568">
    <property type="component" value="Unplaced"/>
</dbReference>
<dbReference type="Ensembl" id="ENSSLUT00000010906.1">
    <property type="protein sequence ID" value="ENSSLUP00000010578.1"/>
    <property type="gene ID" value="ENSSLUG00000004980.1"/>
</dbReference>
<reference evidence="1" key="2">
    <citation type="submission" date="2025-09" db="UniProtKB">
        <authorList>
            <consortium name="Ensembl"/>
        </authorList>
    </citation>
    <scope>IDENTIFICATION</scope>
</reference>
<name>A0A8C9XGK6_SANLU</name>
<proteinExistence type="predicted"/>
<dbReference type="AlphaFoldDB" id="A0A8C9XGK6"/>
<accession>A0A8C9XGK6</accession>
<evidence type="ECO:0000313" key="2">
    <source>
        <dbReference type="Proteomes" id="UP000694568"/>
    </source>
</evidence>
<keyword evidence="2" id="KW-1185">Reference proteome</keyword>